<evidence type="ECO:0000256" key="9">
    <source>
        <dbReference type="ARBA" id="ARBA00029803"/>
    </source>
</evidence>
<comment type="subcellular location">
    <subcellularLocation>
        <location evidence="1">Mitochondrion</location>
    </subcellularLocation>
</comment>
<evidence type="ECO:0000259" key="10">
    <source>
        <dbReference type="PROSITE" id="PS51675"/>
    </source>
</evidence>
<dbReference type="PANTHER" id="PTHR13563">
    <property type="entry name" value="TRNA (GUANINE-9-) METHYLTRANSFERASE"/>
    <property type="match status" value="1"/>
</dbReference>
<evidence type="ECO:0000256" key="4">
    <source>
        <dbReference type="ARBA" id="ARBA00022691"/>
    </source>
</evidence>
<dbReference type="AlphaFoldDB" id="A0A183UF78"/>
<dbReference type="PROSITE" id="PS51675">
    <property type="entry name" value="SAM_MT_TRM10"/>
    <property type="match status" value="1"/>
</dbReference>
<evidence type="ECO:0000313" key="13">
    <source>
        <dbReference type="WBParaSite" id="TCNE_0000714801-mRNA-1"/>
    </source>
</evidence>
<evidence type="ECO:0000256" key="2">
    <source>
        <dbReference type="ARBA" id="ARBA00022603"/>
    </source>
</evidence>
<dbReference type="InterPro" id="IPR007356">
    <property type="entry name" value="tRNA_m1G_MeTrfase_euk"/>
</dbReference>
<dbReference type="GO" id="GO:0008168">
    <property type="term" value="F:methyltransferase activity"/>
    <property type="evidence" value="ECO:0007669"/>
    <property type="project" value="UniProtKB-KW"/>
</dbReference>
<keyword evidence="5" id="KW-0819">tRNA processing</keyword>
<dbReference type="EMBL" id="UYWY01019624">
    <property type="protein sequence ID" value="VDM38469.1"/>
    <property type="molecule type" value="Genomic_DNA"/>
</dbReference>
<name>A0A183UF78_TOXCA</name>
<dbReference type="GO" id="GO:0032259">
    <property type="term" value="P:methylation"/>
    <property type="evidence" value="ECO:0007669"/>
    <property type="project" value="UniProtKB-KW"/>
</dbReference>
<accession>A0A183UF78</accession>
<dbReference type="WBParaSite" id="TCNE_0000714801-mRNA-1">
    <property type="protein sequence ID" value="TCNE_0000714801-mRNA-1"/>
    <property type="gene ID" value="TCNE_0000714801"/>
</dbReference>
<protein>
    <recommendedName>
        <fullName evidence="9">RNA (guanine-9-)-methyltransferase domain-containing protein 1</fullName>
    </recommendedName>
</protein>
<evidence type="ECO:0000256" key="7">
    <source>
        <dbReference type="ARBA" id="ARBA00023054"/>
    </source>
</evidence>
<keyword evidence="12" id="KW-1185">Reference proteome</keyword>
<dbReference type="PANTHER" id="PTHR13563:SF5">
    <property type="entry name" value="TRNA METHYLTRANSFERASE 10 HOMOLOG C"/>
    <property type="match status" value="1"/>
</dbReference>
<evidence type="ECO:0000256" key="6">
    <source>
        <dbReference type="ARBA" id="ARBA00022946"/>
    </source>
</evidence>
<evidence type="ECO:0000313" key="12">
    <source>
        <dbReference type="Proteomes" id="UP000050794"/>
    </source>
</evidence>
<dbReference type="GO" id="GO:0070131">
    <property type="term" value="P:positive regulation of mitochondrial translation"/>
    <property type="evidence" value="ECO:0007669"/>
    <property type="project" value="TreeGrafter"/>
</dbReference>
<evidence type="ECO:0000313" key="11">
    <source>
        <dbReference type="EMBL" id="VDM38469.1"/>
    </source>
</evidence>
<keyword evidence="2" id="KW-0489">Methyltransferase</keyword>
<dbReference type="GO" id="GO:0005739">
    <property type="term" value="C:mitochondrion"/>
    <property type="evidence" value="ECO:0007669"/>
    <property type="project" value="UniProtKB-SubCell"/>
</dbReference>
<keyword evidence="7" id="KW-0175">Coiled coil</keyword>
<gene>
    <name evidence="11" type="ORF">TCNE_LOCUS7148</name>
</gene>
<dbReference type="CDD" id="cd18102">
    <property type="entry name" value="Trm10_MRRP1"/>
    <property type="match status" value="1"/>
</dbReference>
<evidence type="ECO:0000256" key="8">
    <source>
        <dbReference type="ARBA" id="ARBA00023128"/>
    </source>
</evidence>
<dbReference type="Proteomes" id="UP000050794">
    <property type="component" value="Unassembled WGS sequence"/>
</dbReference>
<feature type="domain" description="SAM-dependent MTase TRM10-type" evidence="10">
    <location>
        <begin position="157"/>
        <end position="349"/>
    </location>
</feature>
<dbReference type="InterPro" id="IPR028564">
    <property type="entry name" value="MT_TRM10-typ"/>
</dbReference>
<sequence>MDLLRNTWRRAVWKAKMLLRVRNARWPVIWTNPKLNSTPSTSLIEKLTSDEKTKLTAIVREIEMLSCCYNYFPEKIDDSDWRKLIRCSTIKQRLDHVKFCRRKEEAAKKDRIKEETKASKRRLMRLTNPMHSCTADPDRRYFYLPYPKLKRSIDEMEALRYVRSLLLEPEPAIAIDCQFLDCLSPRGLNLTFLQLKYLIAENRVRQQPWPIYLCNFDTHLQIFDSNRFPSAEISSRSFIDLFPNSNIVYLSPHADTEIEKVEGNEVFVIGGIVDRTSEPRLPKQASLQAANEAGVIARKLPLDKYIEWKSGSKYLTLTAVASILYDVYDSNGSWEFALKKNIPTRNVKSAEERSRVGKLKRERIHDYDQRVIQEVLKRLAD</sequence>
<reference evidence="13" key="1">
    <citation type="submission" date="2016-06" db="UniProtKB">
        <authorList>
            <consortium name="WormBaseParasite"/>
        </authorList>
    </citation>
    <scope>IDENTIFICATION</scope>
</reference>
<dbReference type="InterPro" id="IPR025812">
    <property type="entry name" value="Trm10_C_MTase_dom"/>
</dbReference>
<evidence type="ECO:0000256" key="3">
    <source>
        <dbReference type="ARBA" id="ARBA00022679"/>
    </source>
</evidence>
<evidence type="ECO:0000256" key="1">
    <source>
        <dbReference type="ARBA" id="ARBA00004173"/>
    </source>
</evidence>
<keyword evidence="8" id="KW-0496">Mitochondrion</keyword>
<dbReference type="Gene3D" id="3.40.1280.30">
    <property type="match status" value="1"/>
</dbReference>
<keyword evidence="4" id="KW-0949">S-adenosyl-L-methionine</keyword>
<keyword evidence="3" id="KW-0808">Transferase</keyword>
<reference evidence="11 12" key="2">
    <citation type="submission" date="2018-11" db="EMBL/GenBank/DDBJ databases">
        <authorList>
            <consortium name="Pathogen Informatics"/>
        </authorList>
    </citation>
    <scope>NUCLEOTIDE SEQUENCE [LARGE SCALE GENOMIC DNA]</scope>
</reference>
<keyword evidence="6" id="KW-0809">Transit peptide</keyword>
<dbReference type="GO" id="GO:0005654">
    <property type="term" value="C:nucleoplasm"/>
    <property type="evidence" value="ECO:0007669"/>
    <property type="project" value="TreeGrafter"/>
</dbReference>
<evidence type="ECO:0000256" key="5">
    <source>
        <dbReference type="ARBA" id="ARBA00022694"/>
    </source>
</evidence>
<dbReference type="GO" id="GO:0097745">
    <property type="term" value="P:mitochondrial tRNA 5'-end processing"/>
    <property type="evidence" value="ECO:0007669"/>
    <property type="project" value="TreeGrafter"/>
</dbReference>
<proteinExistence type="predicted"/>
<organism evidence="12 13">
    <name type="scientific">Toxocara canis</name>
    <name type="common">Canine roundworm</name>
    <dbReference type="NCBI Taxonomy" id="6265"/>
    <lineage>
        <taxon>Eukaryota</taxon>
        <taxon>Metazoa</taxon>
        <taxon>Ecdysozoa</taxon>
        <taxon>Nematoda</taxon>
        <taxon>Chromadorea</taxon>
        <taxon>Rhabditida</taxon>
        <taxon>Spirurina</taxon>
        <taxon>Ascaridomorpha</taxon>
        <taxon>Ascaridoidea</taxon>
        <taxon>Toxocaridae</taxon>
        <taxon>Toxocara</taxon>
    </lineage>
</organism>
<dbReference type="GO" id="GO:0000049">
    <property type="term" value="F:tRNA binding"/>
    <property type="evidence" value="ECO:0007669"/>
    <property type="project" value="TreeGrafter"/>
</dbReference>
<dbReference type="InterPro" id="IPR038459">
    <property type="entry name" value="MT_TRM10-typ_sf"/>
</dbReference>